<comment type="caution">
    <text evidence="7">The sequence shown here is derived from an EMBL/GenBank/DDBJ whole genome shotgun (WGS) entry which is preliminary data.</text>
</comment>
<protein>
    <submittedName>
        <fullName evidence="7">OmpA family protein</fullName>
    </submittedName>
</protein>
<comment type="subcellular location">
    <subcellularLocation>
        <location evidence="1">Cell outer membrane</location>
    </subcellularLocation>
</comment>
<dbReference type="GO" id="GO:0009279">
    <property type="term" value="C:cell outer membrane"/>
    <property type="evidence" value="ECO:0007669"/>
    <property type="project" value="UniProtKB-SubCell"/>
</dbReference>
<dbReference type="InterPro" id="IPR036737">
    <property type="entry name" value="OmpA-like_sf"/>
</dbReference>
<evidence type="ECO:0000256" key="5">
    <source>
        <dbReference type="SAM" id="SignalP"/>
    </source>
</evidence>
<keyword evidence="2 4" id="KW-0472">Membrane</keyword>
<dbReference type="AlphaFoldDB" id="A0A853JCP9"/>
<evidence type="ECO:0000256" key="4">
    <source>
        <dbReference type="PROSITE-ProRule" id="PRU00473"/>
    </source>
</evidence>
<dbReference type="PRINTS" id="PR01021">
    <property type="entry name" value="OMPADOMAIN"/>
</dbReference>
<dbReference type="SUPFAM" id="SSF103088">
    <property type="entry name" value="OmpA-like"/>
    <property type="match status" value="1"/>
</dbReference>
<evidence type="ECO:0000313" key="8">
    <source>
        <dbReference type="Proteomes" id="UP000578091"/>
    </source>
</evidence>
<feature type="chain" id="PRO_5032466501" evidence="5">
    <location>
        <begin position="20"/>
        <end position="165"/>
    </location>
</feature>
<evidence type="ECO:0000256" key="2">
    <source>
        <dbReference type="ARBA" id="ARBA00023136"/>
    </source>
</evidence>
<dbReference type="Proteomes" id="UP000578091">
    <property type="component" value="Unassembled WGS sequence"/>
</dbReference>
<dbReference type="PROSITE" id="PS51257">
    <property type="entry name" value="PROKAR_LIPOPROTEIN"/>
    <property type="match status" value="1"/>
</dbReference>
<organism evidence="7 8">
    <name type="scientific">Luteimonas salinisoli</name>
    <dbReference type="NCBI Taxonomy" id="2752307"/>
    <lineage>
        <taxon>Bacteria</taxon>
        <taxon>Pseudomonadati</taxon>
        <taxon>Pseudomonadota</taxon>
        <taxon>Gammaproteobacteria</taxon>
        <taxon>Lysobacterales</taxon>
        <taxon>Lysobacteraceae</taxon>
        <taxon>Luteimonas</taxon>
    </lineage>
</organism>
<dbReference type="Pfam" id="PF00691">
    <property type="entry name" value="OmpA"/>
    <property type="match status" value="1"/>
</dbReference>
<dbReference type="RefSeq" id="WP_180678812.1">
    <property type="nucleotide sequence ID" value="NZ_JACCKA010000070.1"/>
</dbReference>
<dbReference type="Gene3D" id="3.30.1330.60">
    <property type="entry name" value="OmpA-like domain"/>
    <property type="match status" value="1"/>
</dbReference>
<dbReference type="PANTHER" id="PTHR30329">
    <property type="entry name" value="STATOR ELEMENT OF FLAGELLAR MOTOR COMPLEX"/>
    <property type="match status" value="1"/>
</dbReference>
<dbReference type="InterPro" id="IPR006665">
    <property type="entry name" value="OmpA-like"/>
</dbReference>
<reference evidence="7 8" key="1">
    <citation type="submission" date="2020-07" db="EMBL/GenBank/DDBJ databases">
        <title>Luteimonas sp. SJ-92.</title>
        <authorList>
            <person name="Huang X.-X."/>
            <person name="Xu L."/>
            <person name="Sun J.-Q."/>
        </authorList>
    </citation>
    <scope>NUCLEOTIDE SEQUENCE [LARGE SCALE GENOMIC DNA]</scope>
    <source>
        <strain evidence="7 8">SJ-92</strain>
    </source>
</reference>
<feature type="domain" description="OmpA-like" evidence="6">
    <location>
        <begin position="38"/>
        <end position="165"/>
    </location>
</feature>
<gene>
    <name evidence="7" type="ORF">H0E84_11640</name>
</gene>
<keyword evidence="3" id="KW-0998">Cell outer membrane</keyword>
<evidence type="ECO:0000256" key="1">
    <source>
        <dbReference type="ARBA" id="ARBA00004442"/>
    </source>
</evidence>
<dbReference type="PROSITE" id="PS51123">
    <property type="entry name" value="OMPA_2"/>
    <property type="match status" value="1"/>
</dbReference>
<evidence type="ECO:0000259" key="6">
    <source>
        <dbReference type="PROSITE" id="PS51123"/>
    </source>
</evidence>
<dbReference type="EMBL" id="JACCKA010000070">
    <property type="protein sequence ID" value="NZA27031.1"/>
    <property type="molecule type" value="Genomic_DNA"/>
</dbReference>
<feature type="signal peptide" evidence="5">
    <location>
        <begin position="1"/>
        <end position="19"/>
    </location>
</feature>
<dbReference type="PANTHER" id="PTHR30329:SF21">
    <property type="entry name" value="LIPOPROTEIN YIAD-RELATED"/>
    <property type="match status" value="1"/>
</dbReference>
<name>A0A853JCP9_9GAMM</name>
<dbReference type="InterPro" id="IPR050330">
    <property type="entry name" value="Bact_OuterMem_StrucFunc"/>
</dbReference>
<dbReference type="CDD" id="cd07185">
    <property type="entry name" value="OmpA_C-like"/>
    <property type="match status" value="1"/>
</dbReference>
<keyword evidence="5" id="KW-0732">Signal</keyword>
<accession>A0A853JCP9</accession>
<evidence type="ECO:0000256" key="3">
    <source>
        <dbReference type="ARBA" id="ARBA00023237"/>
    </source>
</evidence>
<evidence type="ECO:0000313" key="7">
    <source>
        <dbReference type="EMBL" id="NZA27031.1"/>
    </source>
</evidence>
<proteinExistence type="predicted"/>
<dbReference type="InterPro" id="IPR006664">
    <property type="entry name" value="OMP_bac"/>
</dbReference>
<sequence length="165" mass="17386">MKSNLALTAVAAAALALSACTTTPPPPPPEPEAPALAPSSFLEKLAADGLFAFGKSSLDDFSPEGQRALDDLATRLTSGRALEVVHVIGHSDRIGSAQGNLRLSTQRAAAVREYLIDRGVPEDRITAVGRGSVEPVVECEGDRGQEVIDCLAPNRRVEVRVQFAD</sequence>
<keyword evidence="8" id="KW-1185">Reference proteome</keyword>